<dbReference type="EMBL" id="ATMH01005436">
    <property type="protein sequence ID" value="EPY27902.1"/>
    <property type="molecule type" value="Genomic_DNA"/>
</dbReference>
<keyword evidence="2" id="KW-0732">Signal</keyword>
<keyword evidence="1" id="KW-1133">Transmembrane helix</keyword>
<dbReference type="AlphaFoldDB" id="S9UAS8"/>
<keyword evidence="1" id="KW-0812">Transmembrane</keyword>
<gene>
    <name evidence="4" type="ORF">STCU_02969</name>
    <name evidence="3" type="ORF">STCU_05436</name>
</gene>
<evidence type="ECO:0000256" key="1">
    <source>
        <dbReference type="SAM" id="Phobius"/>
    </source>
</evidence>
<dbReference type="InterPro" id="IPR013783">
    <property type="entry name" value="Ig-like_fold"/>
</dbReference>
<accession>S9UAS8</accession>
<dbReference type="PANTHER" id="PTHR12861:SF3">
    <property type="entry name" value="TRANSLOCON-ASSOCIATED PROTEIN SUBUNIT BETA"/>
    <property type="match status" value="1"/>
</dbReference>
<dbReference type="OrthoDB" id="5860827at2759"/>
<dbReference type="Proteomes" id="UP000015354">
    <property type="component" value="Unassembled WGS sequence"/>
</dbReference>
<evidence type="ECO:0000256" key="2">
    <source>
        <dbReference type="SAM" id="SignalP"/>
    </source>
</evidence>
<keyword evidence="5" id="KW-1185">Reference proteome</keyword>
<sequence length="205" mass="22654">MFRKLLLSVVLLALVATFACAQVESTDPLLLVSKRTSSDDIVLGAEVEVVVEVRNLGQSPAFDVVLEELLVDGTEKKEEAEMLAPSAAIELRYTVVPTTLGRYKVGVAHVTYNVEQGNAATQRRAVSNVIHEEKAFYRGEAADDMSVRGVVSVLTEEEYGHVHASYVKETIAYVFLGVTPAFFPYVLYSMKRTQVGQLLRQSKRK</sequence>
<dbReference type="GO" id="GO:0005783">
    <property type="term" value="C:endoplasmic reticulum"/>
    <property type="evidence" value="ECO:0007669"/>
    <property type="project" value="TreeGrafter"/>
</dbReference>
<dbReference type="PANTHER" id="PTHR12861">
    <property type="entry name" value="TRANSLOCON-ASSOCIATED PROTEIN, BETA SUBUNIT PRECURSOR TRAP-BETA SIGNAL SEQUENCE RECEPTOR BETA SUBUNIT"/>
    <property type="match status" value="1"/>
</dbReference>
<dbReference type="Pfam" id="PF05753">
    <property type="entry name" value="TRAP_beta"/>
    <property type="match status" value="1"/>
</dbReference>
<evidence type="ECO:0000313" key="5">
    <source>
        <dbReference type="Proteomes" id="UP000015354"/>
    </source>
</evidence>
<comment type="caution">
    <text evidence="3">The sequence shown here is derived from an EMBL/GenBank/DDBJ whole genome shotgun (WGS) entry which is preliminary data.</text>
</comment>
<reference evidence="3 5" key="1">
    <citation type="journal article" date="2013" name="PLoS ONE">
        <title>Predicting the Proteins of Angomonas deanei, Strigomonas culicis and Their Respective Endosymbionts Reveals New Aspects of the Trypanosomatidae Family.</title>
        <authorList>
            <person name="Motta M.C."/>
            <person name="Martins A.C."/>
            <person name="de Souza S.S."/>
            <person name="Catta-Preta C.M."/>
            <person name="Silva R."/>
            <person name="Klein C.C."/>
            <person name="de Almeida L.G."/>
            <person name="de Lima Cunha O."/>
            <person name="Ciapina L.P."/>
            <person name="Brocchi M."/>
            <person name="Colabardini A.C."/>
            <person name="de Araujo Lima B."/>
            <person name="Machado C.R."/>
            <person name="de Almeida Soares C.M."/>
            <person name="Probst C.M."/>
            <person name="de Menezes C.B."/>
            <person name="Thompson C.E."/>
            <person name="Bartholomeu D.C."/>
            <person name="Gradia D.F."/>
            <person name="Pavoni D.P."/>
            <person name="Grisard E.C."/>
            <person name="Fantinatti-Garboggini F."/>
            <person name="Marchini F.K."/>
            <person name="Rodrigues-Luiz G.F."/>
            <person name="Wagner G."/>
            <person name="Goldman G.H."/>
            <person name="Fietto J.L."/>
            <person name="Elias M.C."/>
            <person name="Goldman M.H."/>
            <person name="Sagot M.F."/>
            <person name="Pereira M."/>
            <person name="Stoco P.H."/>
            <person name="de Mendonca-Neto R.P."/>
            <person name="Teixeira S.M."/>
            <person name="Maciel T.E."/>
            <person name="de Oliveira Mendes T.A."/>
            <person name="Urmenyi T.P."/>
            <person name="de Souza W."/>
            <person name="Schenkman S."/>
            <person name="de Vasconcelos A.T."/>
        </authorList>
    </citation>
    <scope>NUCLEOTIDE SEQUENCE [LARGE SCALE GENOMIC DNA]</scope>
</reference>
<keyword evidence="1" id="KW-0472">Membrane</keyword>
<evidence type="ECO:0000313" key="4">
    <source>
        <dbReference type="EMBL" id="EPY32114.1"/>
    </source>
</evidence>
<dbReference type="PROSITE" id="PS51257">
    <property type="entry name" value="PROKAR_LIPOPROTEIN"/>
    <property type="match status" value="1"/>
</dbReference>
<evidence type="ECO:0000313" key="3">
    <source>
        <dbReference type="EMBL" id="EPY27902.1"/>
    </source>
</evidence>
<proteinExistence type="predicted"/>
<name>S9UAS8_9TRYP</name>
<dbReference type="EMBL" id="ATMH01002969">
    <property type="protein sequence ID" value="EPY32114.1"/>
    <property type="molecule type" value="Genomic_DNA"/>
</dbReference>
<feature type="transmembrane region" description="Helical" evidence="1">
    <location>
        <begin position="171"/>
        <end position="190"/>
    </location>
</feature>
<feature type="chain" id="PRO_5007727288" evidence="2">
    <location>
        <begin position="22"/>
        <end position="205"/>
    </location>
</feature>
<dbReference type="Gene3D" id="2.60.40.10">
    <property type="entry name" value="Immunoglobulins"/>
    <property type="match status" value="1"/>
</dbReference>
<organism evidence="3 5">
    <name type="scientific">Strigomonas culicis</name>
    <dbReference type="NCBI Taxonomy" id="28005"/>
    <lineage>
        <taxon>Eukaryota</taxon>
        <taxon>Discoba</taxon>
        <taxon>Euglenozoa</taxon>
        <taxon>Kinetoplastea</taxon>
        <taxon>Metakinetoplastina</taxon>
        <taxon>Trypanosomatida</taxon>
        <taxon>Trypanosomatidae</taxon>
        <taxon>Strigomonadinae</taxon>
        <taxon>Strigomonas</taxon>
    </lineage>
</organism>
<feature type="signal peptide" evidence="2">
    <location>
        <begin position="1"/>
        <end position="21"/>
    </location>
</feature>
<protein>
    <submittedName>
        <fullName evidence="3">Translocon-associated protein subunit beta</fullName>
    </submittedName>
</protein>
<reference evidence="3" key="2">
    <citation type="submission" date="2013-03" db="EMBL/GenBank/DDBJ databases">
        <authorList>
            <person name="Motta M.C.M."/>
            <person name="Martins A.C.A."/>
            <person name="Preta C.M.C.C."/>
            <person name="Silva R."/>
            <person name="de Souza S.S."/>
            <person name="Klein C.C."/>
            <person name="de Almeida L.G.P."/>
            <person name="Cunha O.L."/>
            <person name="Colabardini A.C."/>
            <person name="Lima B.A."/>
            <person name="Machado C.R."/>
            <person name="Soares C.M.A."/>
            <person name="de Menezes C.B.A."/>
            <person name="Bartolomeu D.C."/>
            <person name="Grisard E.C."/>
            <person name="Fantinatti-Garboggini F."/>
            <person name="Rodrigues-Luiz G.F."/>
            <person name="Wagner G."/>
            <person name="Goldman G.H."/>
            <person name="Fietto J.L.R."/>
            <person name="Ciapina L.P."/>
            <person name="Brocchi M."/>
            <person name="Elias M.C."/>
            <person name="Goldman M.H.S."/>
            <person name="Sagot M.-F."/>
            <person name="Pereira M."/>
            <person name="Stoco P.H."/>
            <person name="Teixeira S.M.R."/>
            <person name="de Mendonca-Neto R.P."/>
            <person name="Maciel T.E.F."/>
            <person name="Mendes T.A.O."/>
            <person name="Urmenyi T.P."/>
            <person name="Teixeira M.M.G."/>
            <person name="de Camargo E.F.P."/>
            <person name="de Sousa W."/>
            <person name="Schenkman S."/>
            <person name="de Vasconcelos A.T.R."/>
        </authorList>
    </citation>
    <scope>NUCLEOTIDE SEQUENCE</scope>
</reference>